<sequence length="302" mass="32745">MPRTTEGYVWKPAGALEGLETKSAISSPGSCRDSYDIIVIGSGFAGLVAARDISQNSKASVLLLEARDRIGGRTWTARIDNEDVEMGGTWVHWAQPHVYAELHRYGLHSQLKTSAGSSAAEKQYYKAAGAELREVSAPEVGEMTEKVAARMFQIDGHDSRTLMPYPHDPLRLPAPWKQYDHLSIRQRLDQLDDVPQADRDMLESMMNSFGSAPGSKTGFVEALRWYALGGHTLAGLWEIAGVFKLGGGGMTSLARAILGDFTGDVLLNTPVAAISQDTRGAMVTTQTGRQIKAKSIVSTIPL</sequence>
<dbReference type="OrthoDB" id="7777654at2759"/>
<dbReference type="GO" id="GO:0097621">
    <property type="term" value="F:monoamine oxidase activity"/>
    <property type="evidence" value="ECO:0007669"/>
    <property type="project" value="UniProtKB-EC"/>
</dbReference>
<dbReference type="SUPFAM" id="SSF51905">
    <property type="entry name" value="FAD/NAD(P)-binding domain"/>
    <property type="match status" value="1"/>
</dbReference>
<evidence type="ECO:0000313" key="5">
    <source>
        <dbReference type="EMBL" id="KAJ4330190.1"/>
    </source>
</evidence>
<evidence type="ECO:0000259" key="4">
    <source>
        <dbReference type="Pfam" id="PF01593"/>
    </source>
</evidence>
<dbReference type="Gene3D" id="3.50.50.60">
    <property type="entry name" value="FAD/NAD(P)-binding domain"/>
    <property type="match status" value="1"/>
</dbReference>
<feature type="domain" description="Amine oxidase" evidence="4">
    <location>
        <begin position="44"/>
        <end position="302"/>
    </location>
</feature>
<organism evidence="5 6">
    <name type="scientific">Didymella glomerata</name>
    <dbReference type="NCBI Taxonomy" id="749621"/>
    <lineage>
        <taxon>Eukaryota</taxon>
        <taxon>Fungi</taxon>
        <taxon>Dikarya</taxon>
        <taxon>Ascomycota</taxon>
        <taxon>Pezizomycotina</taxon>
        <taxon>Dothideomycetes</taxon>
        <taxon>Pleosporomycetidae</taxon>
        <taxon>Pleosporales</taxon>
        <taxon>Pleosporineae</taxon>
        <taxon>Didymellaceae</taxon>
        <taxon>Didymella</taxon>
    </lineage>
</organism>
<dbReference type="EMBL" id="JAPEUV010000218">
    <property type="protein sequence ID" value="KAJ4330190.1"/>
    <property type="molecule type" value="Genomic_DNA"/>
</dbReference>
<comment type="catalytic activity">
    <reaction evidence="3">
        <text>a secondary aliphatic amine + O2 + H2O = a primary amine + an aldehyde + H2O2</text>
        <dbReference type="Rhea" id="RHEA:26414"/>
        <dbReference type="ChEBI" id="CHEBI:15377"/>
        <dbReference type="ChEBI" id="CHEBI:15379"/>
        <dbReference type="ChEBI" id="CHEBI:16240"/>
        <dbReference type="ChEBI" id="CHEBI:17478"/>
        <dbReference type="ChEBI" id="CHEBI:58855"/>
        <dbReference type="ChEBI" id="CHEBI:65296"/>
        <dbReference type="EC" id="1.4.3.4"/>
    </reaction>
</comment>
<dbReference type="Proteomes" id="UP001140562">
    <property type="component" value="Unassembled WGS sequence"/>
</dbReference>
<dbReference type="PANTHER" id="PTHR43563:SF1">
    <property type="entry name" value="AMINE OXIDASE [FLAVIN-CONTAINING] B"/>
    <property type="match status" value="1"/>
</dbReference>
<accession>A0A9W8WPT7</accession>
<protein>
    <recommendedName>
        <fullName evidence="2">monoamine oxidase</fullName>
        <ecNumber evidence="2">1.4.3.4</ecNumber>
    </recommendedName>
</protein>
<proteinExistence type="inferred from homology"/>
<dbReference type="InterPro" id="IPR036188">
    <property type="entry name" value="FAD/NAD-bd_sf"/>
</dbReference>
<comment type="caution">
    <text evidence="5">The sequence shown here is derived from an EMBL/GenBank/DDBJ whole genome shotgun (WGS) entry which is preliminary data.</text>
</comment>
<evidence type="ECO:0000313" key="6">
    <source>
        <dbReference type="Proteomes" id="UP001140562"/>
    </source>
</evidence>
<evidence type="ECO:0000256" key="2">
    <source>
        <dbReference type="ARBA" id="ARBA00012804"/>
    </source>
</evidence>
<dbReference type="Pfam" id="PF01593">
    <property type="entry name" value="Amino_oxidase"/>
    <property type="match status" value="1"/>
</dbReference>
<comment type="similarity">
    <text evidence="1">Belongs to the flavin monoamine oxidase family.</text>
</comment>
<dbReference type="AlphaFoldDB" id="A0A9W8WPT7"/>
<keyword evidence="6" id="KW-1185">Reference proteome</keyword>
<dbReference type="InterPro" id="IPR002937">
    <property type="entry name" value="Amino_oxidase"/>
</dbReference>
<reference evidence="5" key="1">
    <citation type="submission" date="2022-10" db="EMBL/GenBank/DDBJ databases">
        <title>Tapping the CABI collections for fungal endophytes: first genome assemblies for Collariella, Neodidymelliopsis, Ascochyta clinopodiicola, Didymella pomorum, Didymosphaeria variabile, Neocosmospora piperis and Neocucurbitaria cava.</title>
        <authorList>
            <person name="Hill R."/>
        </authorList>
    </citation>
    <scope>NUCLEOTIDE SEQUENCE</scope>
    <source>
        <strain evidence="5">IMI 360193</strain>
    </source>
</reference>
<dbReference type="InterPro" id="IPR050703">
    <property type="entry name" value="Flavin_MAO"/>
</dbReference>
<dbReference type="EC" id="1.4.3.4" evidence="2"/>
<gene>
    <name evidence="5" type="ORF">N0V87_010213</name>
</gene>
<name>A0A9W8WPT7_9PLEO</name>
<evidence type="ECO:0000256" key="1">
    <source>
        <dbReference type="ARBA" id="ARBA00005995"/>
    </source>
</evidence>
<dbReference type="Gene3D" id="3.90.660.10">
    <property type="match status" value="1"/>
</dbReference>
<evidence type="ECO:0000256" key="3">
    <source>
        <dbReference type="ARBA" id="ARBA00048448"/>
    </source>
</evidence>
<dbReference type="PANTHER" id="PTHR43563">
    <property type="entry name" value="AMINE OXIDASE"/>
    <property type="match status" value="1"/>
</dbReference>